<dbReference type="PANTHER" id="PTHR47718:SF13">
    <property type="entry name" value="OS09G0290500 PROTEIN"/>
    <property type="match status" value="1"/>
</dbReference>
<dbReference type="Proteomes" id="UP001396334">
    <property type="component" value="Unassembled WGS sequence"/>
</dbReference>
<evidence type="ECO:0000256" key="3">
    <source>
        <dbReference type="ARBA" id="ARBA00022833"/>
    </source>
</evidence>
<keyword evidence="8" id="KW-1185">Reference proteome</keyword>
<dbReference type="EMBL" id="JBBPBN010000036">
    <property type="protein sequence ID" value="KAK9001060.1"/>
    <property type="molecule type" value="Genomic_DNA"/>
</dbReference>
<gene>
    <name evidence="7" type="ORF">V6N11_082852</name>
</gene>
<feature type="domain" description="SWIM-type" evidence="6">
    <location>
        <begin position="441"/>
        <end position="477"/>
    </location>
</feature>
<evidence type="ECO:0000256" key="1">
    <source>
        <dbReference type="ARBA" id="ARBA00022723"/>
    </source>
</evidence>
<feature type="compositionally biased region" description="Basic and acidic residues" evidence="5">
    <location>
        <begin position="579"/>
        <end position="605"/>
    </location>
</feature>
<dbReference type="SMART" id="SM00575">
    <property type="entry name" value="ZnF_PMZ"/>
    <property type="match status" value="1"/>
</dbReference>
<evidence type="ECO:0000256" key="5">
    <source>
        <dbReference type="SAM" id="MobiDB-lite"/>
    </source>
</evidence>
<name>A0ABR2QK44_9ROSI</name>
<dbReference type="Pfam" id="PF03101">
    <property type="entry name" value="FAR1"/>
    <property type="match status" value="1"/>
</dbReference>
<keyword evidence="3" id="KW-0862">Zinc</keyword>
<keyword evidence="1" id="KW-0479">Metal-binding</keyword>
<evidence type="ECO:0000256" key="4">
    <source>
        <dbReference type="PROSITE-ProRule" id="PRU00325"/>
    </source>
</evidence>
<proteinExistence type="predicted"/>
<feature type="compositionally biased region" description="Basic residues" evidence="5">
    <location>
        <begin position="606"/>
        <end position="627"/>
    </location>
</feature>
<evidence type="ECO:0000259" key="6">
    <source>
        <dbReference type="PROSITE" id="PS50966"/>
    </source>
</evidence>
<dbReference type="PROSITE" id="PS50966">
    <property type="entry name" value="ZF_SWIM"/>
    <property type="match status" value="1"/>
</dbReference>
<dbReference type="Pfam" id="PF04434">
    <property type="entry name" value="SWIM"/>
    <property type="match status" value="1"/>
</dbReference>
<dbReference type="InterPro" id="IPR004330">
    <property type="entry name" value="FAR1_DNA_bnd_dom"/>
</dbReference>
<evidence type="ECO:0000256" key="2">
    <source>
        <dbReference type="ARBA" id="ARBA00022771"/>
    </source>
</evidence>
<evidence type="ECO:0000313" key="7">
    <source>
        <dbReference type="EMBL" id="KAK9001060.1"/>
    </source>
</evidence>
<dbReference type="InterPro" id="IPR006564">
    <property type="entry name" value="Znf_PMZ"/>
</dbReference>
<dbReference type="InterPro" id="IPR007527">
    <property type="entry name" value="Znf_SWIM"/>
</dbReference>
<comment type="caution">
    <text evidence="7">The sequence shown here is derived from an EMBL/GenBank/DDBJ whole genome shotgun (WGS) entry which is preliminary data.</text>
</comment>
<feature type="region of interest" description="Disordered" evidence="5">
    <location>
        <begin position="579"/>
        <end position="634"/>
    </location>
</feature>
<sequence length="634" mass="74017">MIDLNIEYTTRCGNDDDSSTDFSFDSDSDMIRNEIEEDDNLTVDEGCEVVVDQPTPTHGELLASPNVGMTFVSYDDVIGYYQEFGRQNGFQIKIRGSQNAKGDEGDNVKDCTRVRLTCTKDGKFVPKGKDPLKPSRTQVTGCKAKITATLDKKIGEWKLTTLVLEHNHPLDPLNSKFMPNYRYISPHNKEIMLTNEKVGVPIGRNFTTFAVRYGGYGTIPFSEKDCRNMVSKHRRLSLQEGDFAAMEKHFIEISSKDTNFFYIDIIRKELRRALHDSLSIEEFEKKWEEIGVKYKLQEINWFNEMFDLRHRWVPVFFKGDFWASMSSTQRSESMNNFFKAFVNLNTTLKEFVQQYYLALGKRANEEENESFRSINKPTLCFTEYVSESVFQRLYTSKKFEEFQGQVRMVTYTSARKVQDGERVCVYEVVTKKTKWPHRQQFKVTLDKVTYDVNCECKNFEFKGILCSHVIRVYHEEYVDCVPEKYILSRWRKDLVRDYTKIAVPYYTPDKNPQAKRYFDLHKEFEDLSSMAIIGDKPYSFLIETLRGAKTQLKVLAKECQEHPQVVSTVGKVYGRHISNAHEKESNNQDDGLNRQKEVKDPVDRRGKGKKPNKRKGMRKPHKRRQVSKHNFVLL</sequence>
<dbReference type="PANTHER" id="PTHR47718">
    <property type="entry name" value="OS01G0519700 PROTEIN"/>
    <property type="match status" value="1"/>
</dbReference>
<evidence type="ECO:0000313" key="8">
    <source>
        <dbReference type="Proteomes" id="UP001396334"/>
    </source>
</evidence>
<protein>
    <recommendedName>
        <fullName evidence="6">SWIM-type domain-containing protein</fullName>
    </recommendedName>
</protein>
<accession>A0ABR2QK44</accession>
<reference evidence="7 8" key="1">
    <citation type="journal article" date="2024" name="G3 (Bethesda)">
        <title>Genome assembly of Hibiscus sabdariffa L. provides insights into metabolisms of medicinal natural products.</title>
        <authorList>
            <person name="Kim T."/>
        </authorList>
    </citation>
    <scope>NUCLEOTIDE SEQUENCE [LARGE SCALE GENOMIC DNA]</scope>
    <source>
        <strain evidence="7">TK-2024</strain>
        <tissue evidence="7">Old leaves</tissue>
    </source>
</reference>
<organism evidence="7 8">
    <name type="scientific">Hibiscus sabdariffa</name>
    <name type="common">roselle</name>
    <dbReference type="NCBI Taxonomy" id="183260"/>
    <lineage>
        <taxon>Eukaryota</taxon>
        <taxon>Viridiplantae</taxon>
        <taxon>Streptophyta</taxon>
        <taxon>Embryophyta</taxon>
        <taxon>Tracheophyta</taxon>
        <taxon>Spermatophyta</taxon>
        <taxon>Magnoliopsida</taxon>
        <taxon>eudicotyledons</taxon>
        <taxon>Gunneridae</taxon>
        <taxon>Pentapetalae</taxon>
        <taxon>rosids</taxon>
        <taxon>malvids</taxon>
        <taxon>Malvales</taxon>
        <taxon>Malvaceae</taxon>
        <taxon>Malvoideae</taxon>
        <taxon>Hibiscus</taxon>
    </lineage>
</organism>
<keyword evidence="2 4" id="KW-0863">Zinc-finger</keyword>